<dbReference type="EMBL" id="FUYN01000002">
    <property type="protein sequence ID" value="SKB41340.1"/>
    <property type="molecule type" value="Genomic_DNA"/>
</dbReference>
<feature type="transmembrane region" description="Helical" evidence="6">
    <location>
        <begin position="181"/>
        <end position="205"/>
    </location>
</feature>
<feature type="transmembrane region" description="Helical" evidence="6">
    <location>
        <begin position="339"/>
        <end position="356"/>
    </location>
</feature>
<dbReference type="InterPro" id="IPR051449">
    <property type="entry name" value="ABC-2_transporter_component"/>
</dbReference>
<keyword evidence="9" id="KW-1185">Reference proteome</keyword>
<dbReference type="RefSeq" id="WP_079589269.1">
    <property type="nucleotide sequence ID" value="NZ_FUYN01000002.1"/>
</dbReference>
<dbReference type="Proteomes" id="UP000243406">
    <property type="component" value="Unassembled WGS sequence"/>
</dbReference>
<organism evidence="8 9">
    <name type="scientific">Acetoanaerobium noterae</name>
    <dbReference type="NCBI Taxonomy" id="745369"/>
    <lineage>
        <taxon>Bacteria</taxon>
        <taxon>Bacillati</taxon>
        <taxon>Bacillota</taxon>
        <taxon>Clostridia</taxon>
        <taxon>Peptostreptococcales</taxon>
        <taxon>Filifactoraceae</taxon>
        <taxon>Acetoanaerobium</taxon>
    </lineage>
</organism>
<name>A0A1T5B2Z1_9FIRM</name>
<protein>
    <submittedName>
        <fullName evidence="8">ABC-2 type transport system permease protein</fullName>
    </submittedName>
</protein>
<evidence type="ECO:0000313" key="8">
    <source>
        <dbReference type="EMBL" id="SKB41340.1"/>
    </source>
</evidence>
<sequence>MTNFISELKKFFTVPKNLLFMIGIPMIFTVFFGNVYRNDYLNTIPITVYDMDNSSLSRSLVEEFDKNPRYTVDFYSENLDEVKQAVESTQVYMGVVIPSDFEKDVKSKKSSKVALIVDATNMAVANNALASATEIISTVNAGVNLQFLEGKNVPPSLSKRYVNIFEMNNRTLWDPKLSYKYYVMPGMILVLVQQLFLSIFVVNVIEDKTNIFYKILIHTIISSLTFLICTSLLKYVLGINIIGNMLTSTFLSFMYLISLSSIALVLALSISSPLRATQLCMLLSVPSFLTAGYVWPVMKMPQLSVYIIKALWPLIYMIAPLRDYLIKGALPYYFKSNMLQMTVFACIWFFIAFLISKKSRPCLDEED</sequence>
<dbReference type="InterPro" id="IPR013525">
    <property type="entry name" value="ABC2_TM"/>
</dbReference>
<dbReference type="OrthoDB" id="1711024at2"/>
<evidence type="ECO:0000256" key="5">
    <source>
        <dbReference type="ARBA" id="ARBA00023136"/>
    </source>
</evidence>
<evidence type="ECO:0000256" key="2">
    <source>
        <dbReference type="ARBA" id="ARBA00022475"/>
    </source>
</evidence>
<dbReference type="Gene3D" id="3.40.1710.10">
    <property type="entry name" value="abc type-2 transporter like domain"/>
    <property type="match status" value="1"/>
</dbReference>
<evidence type="ECO:0000259" key="7">
    <source>
        <dbReference type="Pfam" id="PF12698"/>
    </source>
</evidence>
<feature type="transmembrane region" description="Helical" evidence="6">
    <location>
        <begin position="211"/>
        <end position="237"/>
    </location>
</feature>
<feature type="transmembrane region" description="Helical" evidence="6">
    <location>
        <begin position="303"/>
        <end position="319"/>
    </location>
</feature>
<feature type="transmembrane region" description="Helical" evidence="6">
    <location>
        <begin position="18"/>
        <end position="36"/>
    </location>
</feature>
<feature type="domain" description="ABC-2 type transporter transmembrane" evidence="7">
    <location>
        <begin position="18"/>
        <end position="354"/>
    </location>
</feature>
<evidence type="ECO:0000313" key="9">
    <source>
        <dbReference type="Proteomes" id="UP000243406"/>
    </source>
</evidence>
<feature type="transmembrane region" description="Helical" evidence="6">
    <location>
        <begin position="276"/>
        <end position="296"/>
    </location>
</feature>
<dbReference type="GO" id="GO:0140359">
    <property type="term" value="F:ABC-type transporter activity"/>
    <property type="evidence" value="ECO:0007669"/>
    <property type="project" value="InterPro"/>
</dbReference>
<dbReference type="PANTHER" id="PTHR30294">
    <property type="entry name" value="MEMBRANE COMPONENT OF ABC TRANSPORTER YHHJ-RELATED"/>
    <property type="match status" value="1"/>
</dbReference>
<keyword evidence="2" id="KW-1003">Cell membrane</keyword>
<evidence type="ECO:0000256" key="1">
    <source>
        <dbReference type="ARBA" id="ARBA00004651"/>
    </source>
</evidence>
<gene>
    <name evidence="8" type="ORF">SAMN02745120_1385</name>
</gene>
<feature type="transmembrane region" description="Helical" evidence="6">
    <location>
        <begin position="249"/>
        <end position="270"/>
    </location>
</feature>
<accession>A0A1T5B2Z1</accession>
<evidence type="ECO:0000256" key="6">
    <source>
        <dbReference type="SAM" id="Phobius"/>
    </source>
</evidence>
<evidence type="ECO:0000256" key="4">
    <source>
        <dbReference type="ARBA" id="ARBA00022989"/>
    </source>
</evidence>
<dbReference type="AlphaFoldDB" id="A0A1T5B2Z1"/>
<keyword evidence="3 6" id="KW-0812">Transmembrane</keyword>
<dbReference type="PANTHER" id="PTHR30294:SF29">
    <property type="entry name" value="MULTIDRUG ABC TRANSPORTER PERMEASE YBHS-RELATED"/>
    <property type="match status" value="1"/>
</dbReference>
<comment type="subcellular location">
    <subcellularLocation>
        <location evidence="1">Cell membrane</location>
        <topology evidence="1">Multi-pass membrane protein</topology>
    </subcellularLocation>
</comment>
<evidence type="ECO:0000256" key="3">
    <source>
        <dbReference type="ARBA" id="ARBA00022692"/>
    </source>
</evidence>
<dbReference type="GO" id="GO:0005886">
    <property type="term" value="C:plasma membrane"/>
    <property type="evidence" value="ECO:0007669"/>
    <property type="project" value="UniProtKB-SubCell"/>
</dbReference>
<dbReference type="Pfam" id="PF12698">
    <property type="entry name" value="ABC2_membrane_3"/>
    <property type="match status" value="1"/>
</dbReference>
<keyword evidence="4 6" id="KW-1133">Transmembrane helix</keyword>
<reference evidence="9" key="1">
    <citation type="submission" date="2017-02" db="EMBL/GenBank/DDBJ databases">
        <authorList>
            <person name="Varghese N."/>
            <person name="Submissions S."/>
        </authorList>
    </citation>
    <scope>NUCLEOTIDE SEQUENCE [LARGE SCALE GENOMIC DNA]</scope>
    <source>
        <strain evidence="9">ATCC 35199</strain>
    </source>
</reference>
<keyword evidence="5 6" id="KW-0472">Membrane</keyword>
<proteinExistence type="predicted"/>